<keyword evidence="3" id="KW-1185">Reference proteome</keyword>
<feature type="region of interest" description="Disordered" evidence="1">
    <location>
        <begin position="99"/>
        <end position="163"/>
    </location>
</feature>
<accession>S8FXU5</accession>
<sequence>MGLHRTHPTFVQFTSTLRSLAPNYFDLRRSFTKQDPRQWKRFFQDALEAAPLAAEYENQWPIEAYTRKWLGSTSSRSRLGNYNPGRVIGCQPTSKIAADCASDGRPSSDDGGAHEPRRLGAVTASPSRSPTSVRPRQSSATPGASSDEGDVEASGTLVGPSESEKCEGAVRTFLRSLQPSSEALLPRFLRAGIVNGDCIVALAGMPDREKDKLLRDDLCLTAFQSRTVRVGLAKLSP</sequence>
<reference evidence="2 3" key="1">
    <citation type="journal article" date="2012" name="Science">
        <title>The Paleozoic origin of enzymatic lignin decomposition reconstructed from 31 fungal genomes.</title>
        <authorList>
            <person name="Floudas D."/>
            <person name="Binder M."/>
            <person name="Riley R."/>
            <person name="Barry K."/>
            <person name="Blanchette R.A."/>
            <person name="Henrissat B."/>
            <person name="Martinez A.T."/>
            <person name="Otillar R."/>
            <person name="Spatafora J.W."/>
            <person name="Yadav J.S."/>
            <person name="Aerts A."/>
            <person name="Benoit I."/>
            <person name="Boyd A."/>
            <person name="Carlson A."/>
            <person name="Copeland A."/>
            <person name="Coutinho P.M."/>
            <person name="de Vries R.P."/>
            <person name="Ferreira P."/>
            <person name="Findley K."/>
            <person name="Foster B."/>
            <person name="Gaskell J."/>
            <person name="Glotzer D."/>
            <person name="Gorecki P."/>
            <person name="Heitman J."/>
            <person name="Hesse C."/>
            <person name="Hori C."/>
            <person name="Igarashi K."/>
            <person name="Jurgens J.A."/>
            <person name="Kallen N."/>
            <person name="Kersten P."/>
            <person name="Kohler A."/>
            <person name="Kuees U."/>
            <person name="Kumar T.K.A."/>
            <person name="Kuo A."/>
            <person name="LaButti K."/>
            <person name="Larrondo L.F."/>
            <person name="Lindquist E."/>
            <person name="Ling A."/>
            <person name="Lombard V."/>
            <person name="Lucas S."/>
            <person name="Lundell T."/>
            <person name="Martin R."/>
            <person name="McLaughlin D.J."/>
            <person name="Morgenstern I."/>
            <person name="Morin E."/>
            <person name="Murat C."/>
            <person name="Nagy L.G."/>
            <person name="Nolan M."/>
            <person name="Ohm R.A."/>
            <person name="Patyshakuliyeva A."/>
            <person name="Rokas A."/>
            <person name="Ruiz-Duenas F.J."/>
            <person name="Sabat G."/>
            <person name="Salamov A."/>
            <person name="Samejima M."/>
            <person name="Schmutz J."/>
            <person name="Slot J.C."/>
            <person name="St John F."/>
            <person name="Stenlid J."/>
            <person name="Sun H."/>
            <person name="Sun S."/>
            <person name="Syed K."/>
            <person name="Tsang A."/>
            <person name="Wiebenga A."/>
            <person name="Young D."/>
            <person name="Pisabarro A."/>
            <person name="Eastwood D.C."/>
            <person name="Martin F."/>
            <person name="Cullen D."/>
            <person name="Grigoriev I.V."/>
            <person name="Hibbett D.S."/>
        </authorList>
    </citation>
    <scope>NUCLEOTIDE SEQUENCE</scope>
    <source>
        <strain evidence="3">FP-58527</strain>
    </source>
</reference>
<feature type="compositionally biased region" description="Low complexity" evidence="1">
    <location>
        <begin position="125"/>
        <end position="139"/>
    </location>
</feature>
<evidence type="ECO:0000313" key="3">
    <source>
        <dbReference type="Proteomes" id="UP000015241"/>
    </source>
</evidence>
<protein>
    <submittedName>
        <fullName evidence="2">Uncharacterized protein</fullName>
    </submittedName>
</protein>
<name>S8FXU5_FOMSC</name>
<feature type="compositionally biased region" description="Basic and acidic residues" evidence="1">
    <location>
        <begin position="106"/>
        <end position="118"/>
    </location>
</feature>
<organism evidence="2 3">
    <name type="scientific">Fomitopsis schrenkii</name>
    <name type="common">Brown rot fungus</name>
    <dbReference type="NCBI Taxonomy" id="2126942"/>
    <lineage>
        <taxon>Eukaryota</taxon>
        <taxon>Fungi</taxon>
        <taxon>Dikarya</taxon>
        <taxon>Basidiomycota</taxon>
        <taxon>Agaricomycotina</taxon>
        <taxon>Agaricomycetes</taxon>
        <taxon>Polyporales</taxon>
        <taxon>Fomitopsis</taxon>
    </lineage>
</organism>
<dbReference type="EMBL" id="KE504132">
    <property type="protein sequence ID" value="EPT03055.1"/>
    <property type="molecule type" value="Genomic_DNA"/>
</dbReference>
<gene>
    <name evidence="2" type="ORF">FOMPIDRAFT_1022639</name>
</gene>
<evidence type="ECO:0000256" key="1">
    <source>
        <dbReference type="SAM" id="MobiDB-lite"/>
    </source>
</evidence>
<dbReference type="HOGENOM" id="CLU_073363_0_0_1"/>
<evidence type="ECO:0000313" key="2">
    <source>
        <dbReference type="EMBL" id="EPT03055.1"/>
    </source>
</evidence>
<dbReference type="OrthoDB" id="2801937at2759"/>
<dbReference type="Proteomes" id="UP000015241">
    <property type="component" value="Unassembled WGS sequence"/>
</dbReference>
<dbReference type="InParanoid" id="S8FXU5"/>
<dbReference type="AlphaFoldDB" id="S8FXU5"/>
<proteinExistence type="predicted"/>